<evidence type="ECO:0000313" key="1">
    <source>
        <dbReference type="EMBL" id="CQR71676.1"/>
    </source>
</evidence>
<proteinExistence type="predicted"/>
<evidence type="ECO:0000313" key="2">
    <source>
        <dbReference type="Proteomes" id="UP000049855"/>
    </source>
</evidence>
<dbReference type="AlphaFoldDB" id="A0A0U1KWH5"/>
<keyword evidence="2" id="KW-1185">Reference proteome</keyword>
<dbReference type="Proteomes" id="UP000049855">
    <property type="component" value="Unassembled WGS sequence"/>
</dbReference>
<reference evidence="2" key="1">
    <citation type="submission" date="2015-03" db="EMBL/GenBank/DDBJ databases">
        <authorList>
            <person name="Nijsse Bart"/>
        </authorList>
    </citation>
    <scope>NUCLEOTIDE SEQUENCE [LARGE SCALE GENOMIC DNA]</scope>
</reference>
<gene>
    <name evidence="1" type="ORF">SpAn4DRAFT_3542</name>
</gene>
<dbReference type="RefSeq" id="WP_021168762.1">
    <property type="nucleotide sequence ID" value="NZ_CTRP01000005.1"/>
</dbReference>
<protein>
    <recommendedName>
        <fullName evidence="3">DUF4054 domain-containing protein</fullName>
    </recommendedName>
</protein>
<evidence type="ECO:0008006" key="3">
    <source>
        <dbReference type="Google" id="ProtNLM"/>
    </source>
</evidence>
<dbReference type="EMBL" id="CTRP01000005">
    <property type="protein sequence ID" value="CQR71676.1"/>
    <property type="molecule type" value="Genomic_DNA"/>
</dbReference>
<organism evidence="1 2">
    <name type="scientific">Sporomusa ovata</name>
    <dbReference type="NCBI Taxonomy" id="2378"/>
    <lineage>
        <taxon>Bacteria</taxon>
        <taxon>Bacillati</taxon>
        <taxon>Bacillota</taxon>
        <taxon>Negativicutes</taxon>
        <taxon>Selenomonadales</taxon>
        <taxon>Sporomusaceae</taxon>
        <taxon>Sporomusa</taxon>
    </lineage>
</organism>
<name>A0A0U1KWH5_9FIRM</name>
<sequence>MYIYDSGGASIIAAASNLRSGDNPAYTFADFYAVYPAYAPRTVDSVTTYLVDPSIADMYIAMAHVVVKESRWHVRWKFAMGLFIAHFLTLYLQSLADANSTASQVVAAGQTRGLMASKSIGDVSVSYDFSTIAQGLDGWAAWNLTTFGVQYATLAKIVGKGGMYVW</sequence>
<dbReference type="InterPro" id="IPR025127">
    <property type="entry name" value="DUF4054"/>
</dbReference>
<dbReference type="Pfam" id="PF13262">
    <property type="entry name" value="DUF4054"/>
    <property type="match status" value="1"/>
</dbReference>
<accession>A0A0U1KWH5</accession>